<organism evidence="2 3">
    <name type="scientific">Solanum tuberosum</name>
    <name type="common">Potato</name>
    <dbReference type="NCBI Taxonomy" id="4113"/>
    <lineage>
        <taxon>Eukaryota</taxon>
        <taxon>Viridiplantae</taxon>
        <taxon>Streptophyta</taxon>
        <taxon>Embryophyta</taxon>
        <taxon>Tracheophyta</taxon>
        <taxon>Spermatophyta</taxon>
        <taxon>Magnoliopsida</taxon>
        <taxon>eudicotyledons</taxon>
        <taxon>Gunneridae</taxon>
        <taxon>Pentapetalae</taxon>
        <taxon>asterids</taxon>
        <taxon>lamiids</taxon>
        <taxon>Solanales</taxon>
        <taxon>Solanaceae</taxon>
        <taxon>Solanoideae</taxon>
        <taxon>Solaneae</taxon>
        <taxon>Solanum</taxon>
    </lineage>
</organism>
<proteinExistence type="predicted"/>
<dbReference type="EMBL" id="JAIVGD010000028">
    <property type="protein sequence ID" value="KAH0737936.1"/>
    <property type="molecule type" value="Genomic_DNA"/>
</dbReference>
<evidence type="ECO:0000256" key="1">
    <source>
        <dbReference type="SAM" id="MobiDB-lite"/>
    </source>
</evidence>
<accession>A0ABQ7TT97</accession>
<reference evidence="2 3" key="1">
    <citation type="journal article" date="2021" name="bioRxiv">
        <title>Chromosome-scale and haplotype-resolved genome assembly of a tetraploid potato cultivar.</title>
        <authorList>
            <person name="Sun H."/>
            <person name="Jiao W.-B."/>
            <person name="Krause K."/>
            <person name="Campoy J.A."/>
            <person name="Goel M."/>
            <person name="Folz-Donahue K."/>
            <person name="Kukat C."/>
            <person name="Huettel B."/>
            <person name="Schneeberger K."/>
        </authorList>
    </citation>
    <scope>NUCLEOTIDE SEQUENCE [LARGE SCALE GENOMIC DNA]</scope>
    <source>
        <strain evidence="2">SolTubOtavaFocal</strain>
        <tissue evidence="2">Leaves</tissue>
    </source>
</reference>
<feature type="compositionally biased region" description="Basic and acidic residues" evidence="1">
    <location>
        <begin position="1"/>
        <end position="10"/>
    </location>
</feature>
<feature type="compositionally biased region" description="Basic residues" evidence="1">
    <location>
        <begin position="63"/>
        <end position="76"/>
    </location>
</feature>
<evidence type="ECO:0000313" key="2">
    <source>
        <dbReference type="EMBL" id="KAH0737936.1"/>
    </source>
</evidence>
<feature type="region of interest" description="Disordered" evidence="1">
    <location>
        <begin position="58"/>
        <end position="84"/>
    </location>
</feature>
<name>A0ABQ7TT97_SOLTU</name>
<keyword evidence="3" id="KW-1185">Reference proteome</keyword>
<evidence type="ECO:0000313" key="3">
    <source>
        <dbReference type="Proteomes" id="UP000826656"/>
    </source>
</evidence>
<gene>
    <name evidence="2" type="ORF">KY290_036641</name>
</gene>
<protein>
    <submittedName>
        <fullName evidence="2">Uncharacterized protein</fullName>
    </submittedName>
</protein>
<feature type="region of interest" description="Disordered" evidence="1">
    <location>
        <begin position="1"/>
        <end position="40"/>
    </location>
</feature>
<comment type="caution">
    <text evidence="2">The sequence shown here is derived from an EMBL/GenBank/DDBJ whole genome shotgun (WGS) entry which is preliminary data.</text>
</comment>
<dbReference type="Proteomes" id="UP000826656">
    <property type="component" value="Unassembled WGS sequence"/>
</dbReference>
<sequence length="84" mass="9558">MQSDKVKAAEHSLGSPCERPQVSDESTTISRPKAHKDKKMELLSNAKERLELFRIEEGEKGKHVSSNKKSLRKVKRKLETLQGE</sequence>